<feature type="region of interest" description="Disordered" evidence="14">
    <location>
        <begin position="183"/>
        <end position="290"/>
    </location>
</feature>
<organism evidence="16 17">
    <name type="scientific">Alternaria atra</name>
    <dbReference type="NCBI Taxonomy" id="119953"/>
    <lineage>
        <taxon>Eukaryota</taxon>
        <taxon>Fungi</taxon>
        <taxon>Dikarya</taxon>
        <taxon>Ascomycota</taxon>
        <taxon>Pezizomycotina</taxon>
        <taxon>Dothideomycetes</taxon>
        <taxon>Pleosporomycetidae</taxon>
        <taxon>Pleosporales</taxon>
        <taxon>Pleosporineae</taxon>
        <taxon>Pleosporaceae</taxon>
        <taxon>Alternaria</taxon>
        <taxon>Alternaria sect. Ulocladioides</taxon>
    </lineage>
</organism>
<keyword evidence="8" id="KW-0378">Hydrolase</keyword>
<keyword evidence="7" id="KW-0732">Signal</keyword>
<evidence type="ECO:0000256" key="10">
    <source>
        <dbReference type="ARBA" id="ARBA00023180"/>
    </source>
</evidence>
<evidence type="ECO:0000313" key="17">
    <source>
        <dbReference type="Proteomes" id="UP000676310"/>
    </source>
</evidence>
<dbReference type="InterPro" id="IPR002772">
    <property type="entry name" value="Glyco_hydro_3_C"/>
</dbReference>
<dbReference type="Gene3D" id="3.20.20.300">
    <property type="entry name" value="Glycoside hydrolase, family 3, N-terminal domain"/>
    <property type="match status" value="1"/>
</dbReference>
<comment type="catalytic activity">
    <reaction evidence="1">
        <text>Hydrolysis of terminal, non-reducing beta-D-glucosyl residues with release of beta-D-glucose.</text>
        <dbReference type="EC" id="3.2.1.21"/>
    </reaction>
</comment>
<dbReference type="AlphaFoldDB" id="A0A8J2III2"/>
<evidence type="ECO:0000256" key="11">
    <source>
        <dbReference type="ARBA" id="ARBA00023277"/>
    </source>
</evidence>
<dbReference type="SUPFAM" id="SSF52279">
    <property type="entry name" value="Beta-D-glucan exohydrolase, C-terminal domain"/>
    <property type="match status" value="1"/>
</dbReference>
<dbReference type="InterPro" id="IPR050288">
    <property type="entry name" value="Cellulose_deg_GH3"/>
</dbReference>
<dbReference type="InterPro" id="IPR013783">
    <property type="entry name" value="Ig-like_fold"/>
</dbReference>
<dbReference type="InterPro" id="IPR017853">
    <property type="entry name" value="GH"/>
</dbReference>
<dbReference type="RefSeq" id="XP_043172366.1">
    <property type="nucleotide sequence ID" value="XM_043316431.1"/>
</dbReference>
<dbReference type="InterPro" id="IPR026891">
    <property type="entry name" value="Fn3-like"/>
</dbReference>
<keyword evidence="12" id="KW-0326">Glycosidase</keyword>
<keyword evidence="9" id="KW-0136">Cellulose degradation</keyword>
<evidence type="ECO:0000256" key="5">
    <source>
        <dbReference type="ARBA" id="ARBA00012744"/>
    </source>
</evidence>
<dbReference type="SMART" id="SM01217">
    <property type="entry name" value="Fn3_like"/>
    <property type="match status" value="1"/>
</dbReference>
<feature type="region of interest" description="Disordered" evidence="14">
    <location>
        <begin position="123"/>
        <end position="155"/>
    </location>
</feature>
<reference evidence="16" key="1">
    <citation type="submission" date="2021-05" db="EMBL/GenBank/DDBJ databases">
        <authorList>
            <person name="Stam R."/>
        </authorList>
    </citation>
    <scope>NUCLEOTIDE SEQUENCE</scope>
    <source>
        <strain evidence="16">CS162</strain>
    </source>
</reference>
<accession>A0A8J2III2</accession>
<comment type="similarity">
    <text evidence="4">Belongs to the glycosyl hydrolase 3 family.</text>
</comment>
<dbReference type="PRINTS" id="PR00133">
    <property type="entry name" value="GLHYDRLASE3"/>
</dbReference>
<dbReference type="InterPro" id="IPR001764">
    <property type="entry name" value="Glyco_hydro_3_N"/>
</dbReference>
<keyword evidence="17" id="KW-1185">Reference proteome</keyword>
<comment type="pathway">
    <text evidence="3">Glycan metabolism; cellulose degradation.</text>
</comment>
<feature type="compositionally biased region" description="Basic and acidic residues" evidence="14">
    <location>
        <begin position="220"/>
        <end position="233"/>
    </location>
</feature>
<keyword evidence="11" id="KW-0119">Carbohydrate metabolism</keyword>
<dbReference type="GeneID" id="67020947"/>
<dbReference type="PANTHER" id="PTHR42715">
    <property type="entry name" value="BETA-GLUCOSIDASE"/>
    <property type="match status" value="1"/>
</dbReference>
<evidence type="ECO:0000256" key="1">
    <source>
        <dbReference type="ARBA" id="ARBA00000448"/>
    </source>
</evidence>
<dbReference type="EMBL" id="CAJRGZ010000023">
    <property type="protein sequence ID" value="CAG5178632.1"/>
    <property type="molecule type" value="Genomic_DNA"/>
</dbReference>
<dbReference type="Pfam" id="PF14310">
    <property type="entry name" value="Fn3-like"/>
    <property type="match status" value="1"/>
</dbReference>
<evidence type="ECO:0000256" key="9">
    <source>
        <dbReference type="ARBA" id="ARBA00023001"/>
    </source>
</evidence>
<evidence type="ECO:0000256" key="2">
    <source>
        <dbReference type="ARBA" id="ARBA00004613"/>
    </source>
</evidence>
<dbReference type="GO" id="GO:0005576">
    <property type="term" value="C:extracellular region"/>
    <property type="evidence" value="ECO:0007669"/>
    <property type="project" value="UniProtKB-SubCell"/>
</dbReference>
<evidence type="ECO:0000256" key="7">
    <source>
        <dbReference type="ARBA" id="ARBA00022729"/>
    </source>
</evidence>
<dbReference type="Gene3D" id="3.40.50.1700">
    <property type="entry name" value="Glycoside hydrolase family 3 C-terminal domain"/>
    <property type="match status" value="1"/>
</dbReference>
<dbReference type="Pfam" id="PF01915">
    <property type="entry name" value="Glyco_hydro_3_C"/>
    <property type="match status" value="1"/>
</dbReference>
<proteinExistence type="inferred from homology"/>
<dbReference type="GO" id="GO:0008422">
    <property type="term" value="F:beta-glucosidase activity"/>
    <property type="evidence" value="ECO:0007669"/>
    <property type="project" value="UniProtKB-EC"/>
</dbReference>
<dbReference type="EC" id="3.2.1.21" evidence="5"/>
<evidence type="ECO:0000256" key="13">
    <source>
        <dbReference type="ARBA" id="ARBA00023326"/>
    </source>
</evidence>
<keyword evidence="13" id="KW-0624">Polysaccharide degradation</keyword>
<gene>
    <name evidence="16" type="ORF">ALTATR162_LOCUS8798</name>
</gene>
<evidence type="ECO:0000256" key="4">
    <source>
        <dbReference type="ARBA" id="ARBA00005336"/>
    </source>
</evidence>
<keyword evidence="10" id="KW-0325">Glycoprotein</keyword>
<comment type="subcellular location">
    <subcellularLocation>
        <location evidence="2">Secreted</location>
    </subcellularLocation>
</comment>
<evidence type="ECO:0000256" key="3">
    <source>
        <dbReference type="ARBA" id="ARBA00004987"/>
    </source>
</evidence>
<name>A0A8J2III2_9PLEO</name>
<protein>
    <recommendedName>
        <fullName evidence="5">beta-glucosidase</fullName>
        <ecNumber evidence="5">3.2.1.21</ecNumber>
    </recommendedName>
</protein>
<feature type="domain" description="Fibronectin type III-like" evidence="15">
    <location>
        <begin position="950"/>
        <end position="1019"/>
    </location>
</feature>
<dbReference type="Pfam" id="PF00933">
    <property type="entry name" value="Glyco_hydro_3"/>
    <property type="match status" value="1"/>
</dbReference>
<dbReference type="InterPro" id="IPR036881">
    <property type="entry name" value="Glyco_hydro_3_C_sf"/>
</dbReference>
<sequence length="1030" mass="110646">MSLEGALCNELDKNVASFIPIDVVTEFIFATALTITIPATQQSNLDAPIQPADHLQSIAVEYVLCRDIDGKDRLKVQRAIAQSIVEAIQDTDEFMYSERSAQNREGGGGARFEYICRDSLQNKDHKSNVKKEKSHDSDDGEAGVKKQEPTVKPTYDCGGAIHIKFSLKRDALNAVYKHNSIHTTRENNNSLPALTTDSGVAATTDATEEKKPHKRKRSKKNETEAENDVRDPDLDMSTSPEAPNSSPNKKSKKVGAVASPTTARKASIKKPKAKLPTSPNKSKKKAPLVEASLPSVPVRGKACVCCGEKKIKSIPPDQPSKRAVGNWDDAYTKATAALAKLSQSEKIGIVTGVGWQNGPCVGNTKAAGSIGYPSLCLQDGPLGVRYVQGATAFSAAIHAASTWDLSLIRERGAFLGAEAKQLGVHVQLGPSAGPLGKHANGGRNWEGFGSDPYLQGIMMAETIEGMQESGVQATAKHWLVNEQELNRETMSSDVPDRVLRELYVWPFMDAVHSNVAAFMCSYNKINGTWACESDGVMNKLLKDELGHRGYIMSDWNAQHTTTSSANGGLDMTMPGTDFSKGNVFWGPQLQTAINNKQVQQSRLDDMVKRVLAAWYLVGQDKGYPTTSFSSWTIGKHEVGGNHKTNVRATARDGIVLLKNTNAALPFKKPKSIAVIGSDSIVAPKGANACVDRGCNDGTLAMGWGSGSVEFPYLIAPLDAIKTQAQKDGTSITSSPNDNAQQGASAAQNADIAVVCINSDAGEGYITVEGNAGDRKNLDPWHNGNDLVKAVAAVNKKTVVVVHSVGPVIMEQWIENPNVVAVVWAGLPGQESGNGLVDILYGVASPSGKLPYTIAKKESDYGTAIARGDDKDWDLFIDYRRFDQQKIEPRFEFGYGLSYTNFTYSNFSVSGKPTAGPATGAKGPGGPVDLFETVATVTAKISNSGGVAGAEVAQLYLGYPASTNSPPKQLRGFAKLKLEAGASGTATFKLRRRDMSFWDESSRKWSVATGEYQIFVGSSSRDVRLTGKITV</sequence>
<dbReference type="OrthoDB" id="434at2759"/>
<dbReference type="InterPro" id="IPR036962">
    <property type="entry name" value="Glyco_hydro_3_N_sf"/>
</dbReference>
<dbReference type="Gene3D" id="2.60.40.10">
    <property type="entry name" value="Immunoglobulins"/>
    <property type="match status" value="1"/>
</dbReference>
<evidence type="ECO:0000256" key="6">
    <source>
        <dbReference type="ARBA" id="ARBA00022525"/>
    </source>
</evidence>
<comment type="caution">
    <text evidence="16">The sequence shown here is derived from an EMBL/GenBank/DDBJ whole genome shotgun (WGS) entry which is preliminary data.</text>
</comment>
<keyword evidence="6" id="KW-0964">Secreted</keyword>
<dbReference type="Proteomes" id="UP000676310">
    <property type="component" value="Unassembled WGS sequence"/>
</dbReference>
<dbReference type="GO" id="GO:0030245">
    <property type="term" value="P:cellulose catabolic process"/>
    <property type="evidence" value="ECO:0007669"/>
    <property type="project" value="UniProtKB-KW"/>
</dbReference>
<evidence type="ECO:0000256" key="12">
    <source>
        <dbReference type="ARBA" id="ARBA00023295"/>
    </source>
</evidence>
<evidence type="ECO:0000256" key="8">
    <source>
        <dbReference type="ARBA" id="ARBA00022801"/>
    </source>
</evidence>
<dbReference type="FunFam" id="3.20.20.300:FF:000002">
    <property type="entry name" value="Probable beta-glucosidase"/>
    <property type="match status" value="1"/>
</dbReference>
<dbReference type="SUPFAM" id="SSF51445">
    <property type="entry name" value="(Trans)glycosidases"/>
    <property type="match status" value="1"/>
</dbReference>
<dbReference type="PANTHER" id="PTHR42715:SF28">
    <property type="entry name" value="BETA-GLUCOSIDASE L-RELATED"/>
    <property type="match status" value="1"/>
</dbReference>
<dbReference type="FunFam" id="3.40.50.1700:FF:000003">
    <property type="entry name" value="Probable beta-glucosidase"/>
    <property type="match status" value="1"/>
</dbReference>
<evidence type="ECO:0000313" key="16">
    <source>
        <dbReference type="EMBL" id="CAG5178632.1"/>
    </source>
</evidence>
<feature type="compositionally biased region" description="Basic and acidic residues" evidence="14">
    <location>
        <begin position="123"/>
        <end position="149"/>
    </location>
</feature>
<feature type="compositionally biased region" description="Polar residues" evidence="14">
    <location>
        <begin position="186"/>
        <end position="198"/>
    </location>
</feature>
<dbReference type="FunFam" id="2.60.40.10:FF:000757">
    <property type="entry name" value="Beta-glucosidase G"/>
    <property type="match status" value="1"/>
</dbReference>
<evidence type="ECO:0000259" key="15">
    <source>
        <dbReference type="SMART" id="SM01217"/>
    </source>
</evidence>
<evidence type="ECO:0000256" key="14">
    <source>
        <dbReference type="SAM" id="MobiDB-lite"/>
    </source>
</evidence>